<evidence type="ECO:0000313" key="1">
    <source>
        <dbReference type="EMBL" id="UZW73575.1"/>
    </source>
</evidence>
<evidence type="ECO:0000313" key="2">
    <source>
        <dbReference type="Proteomes" id="UP001164472"/>
    </source>
</evidence>
<keyword evidence="2" id="KW-1185">Reference proteome</keyword>
<protein>
    <submittedName>
        <fullName evidence="1">DUF6091 family protein</fullName>
    </submittedName>
</protein>
<dbReference type="Proteomes" id="UP001164472">
    <property type="component" value="Chromosome"/>
</dbReference>
<gene>
    <name evidence="1" type="ORF">NNL22_11045</name>
</gene>
<accession>A0A9E8HFA1</accession>
<dbReference type="InterPro" id="IPR038404">
    <property type="entry name" value="TRAP_DctP_sf"/>
</dbReference>
<dbReference type="Pfam" id="PF19582">
    <property type="entry name" value="AdeT1_2"/>
    <property type="match status" value="1"/>
</dbReference>
<dbReference type="InterPro" id="IPR045758">
    <property type="entry name" value="AdeT1/2"/>
</dbReference>
<reference evidence="1" key="1">
    <citation type="submission" date="2022-07" db="EMBL/GenBank/DDBJ databases">
        <title>Alkalimarinus sp. nov., isolated from gut of a Alitta virens.</title>
        <authorList>
            <person name="Yang A.I."/>
            <person name="Shin N.-R."/>
        </authorList>
    </citation>
    <scope>NUCLEOTIDE SEQUENCE</scope>
    <source>
        <strain evidence="1">FA028</strain>
    </source>
</reference>
<dbReference type="RefSeq" id="WP_251809716.1">
    <property type="nucleotide sequence ID" value="NZ_CP101527.1"/>
</dbReference>
<organism evidence="1 2">
    <name type="scientific">Alkalimarinus sediminis</name>
    <dbReference type="NCBI Taxonomy" id="1632866"/>
    <lineage>
        <taxon>Bacteria</taxon>
        <taxon>Pseudomonadati</taxon>
        <taxon>Pseudomonadota</taxon>
        <taxon>Gammaproteobacteria</taxon>
        <taxon>Alteromonadales</taxon>
        <taxon>Alteromonadaceae</taxon>
        <taxon>Alkalimarinus</taxon>
    </lineage>
</organism>
<dbReference type="EMBL" id="CP101527">
    <property type="protein sequence ID" value="UZW73575.1"/>
    <property type="molecule type" value="Genomic_DNA"/>
</dbReference>
<dbReference type="AlphaFoldDB" id="A0A9E8HFA1"/>
<dbReference type="Gene3D" id="3.40.190.170">
    <property type="entry name" value="Bacterial extracellular solute-binding protein, family 7"/>
    <property type="match status" value="1"/>
</dbReference>
<sequence length="372" mass="40575">MVVKLFDGQPYETPITMLYSTLTPFNKPLASIFAAILGSLTLFSSVSIAETVAPSSLNNNKVQQRTFCVWDPVGAGGPLVSMVKGLIPKSIGWGVKLNIEAYTDENVAANDFKGGVCDAVMLTDASVRDFNKFTASFNAVGAIPGEPELRTLLTTLSSPKAAKLMIQDNYEVAGILPIGSVFIFVRDKAIDNVEHFQGQKMAVLNGDPAGTIMVRRVGGSPVPSSLANFAGMFNNGSVDIVFAPAVAFNTMELYKGLGEGGGILEYPLLHTSLQVIIRHDGFPEGYGQKLREYSLSKLDSMIEVVKAAESEIPEKYWIKIAETDKNQYNEYMRESRLSLRDQGLYEPKALRLMRKVRCKHVPSDGECASKVE</sequence>
<proteinExistence type="predicted"/>
<name>A0A9E8HFA1_9ALTE</name>
<dbReference type="KEGG" id="asem:NNL22_11045"/>